<protein>
    <submittedName>
        <fullName evidence="3">Putative glycosyltransferase EpsJ</fullName>
        <ecNumber evidence="3">2.4.-.-</ecNumber>
    </submittedName>
</protein>
<dbReference type="Pfam" id="PF00535">
    <property type="entry name" value="Glycos_transf_2"/>
    <property type="match status" value="1"/>
</dbReference>
<keyword evidence="3" id="KW-0808">Transferase</keyword>
<dbReference type="InterPro" id="IPR001173">
    <property type="entry name" value="Glyco_trans_2-like"/>
</dbReference>
<sequence length="330" mass="37270">MRTTCLISNFNYRSFVCEAVDSALDQSVPFDEIVVIDDGSEDGSLSHLKEHYRNELRVAVFGKANGGQLSTFNKGFQRTTGEVLFFLDADDRYRRQYVEQALDAYQQHEADFVIAGAANFGCDRLGQRKTAPRRDLGYSTIATLLGNAYVGGPTSALSMRRSIAELVLPYPAESEWRTRADDVLVLASSIVGARKFHLGESLIDYRVHESNHFAGQQSDSVTKLQHAMAVNRLKQWYANKMGYGVESLAPALHREFQTIQRPTLQQWRSYMSISWHTRMPWLVRARHFGETVKHYWSQRLRGLSTPKSNNGEAISPEDLPSSESVARQVA</sequence>
<feature type="region of interest" description="Disordered" evidence="1">
    <location>
        <begin position="306"/>
        <end position="330"/>
    </location>
</feature>
<dbReference type="InterPro" id="IPR050834">
    <property type="entry name" value="Glycosyltransf_2"/>
</dbReference>
<evidence type="ECO:0000313" key="3">
    <source>
        <dbReference type="EMBL" id="QDU57913.1"/>
    </source>
</evidence>
<evidence type="ECO:0000259" key="2">
    <source>
        <dbReference type="Pfam" id="PF00535"/>
    </source>
</evidence>
<dbReference type="AlphaFoldDB" id="A0A518AT62"/>
<evidence type="ECO:0000256" key="1">
    <source>
        <dbReference type="SAM" id="MobiDB-lite"/>
    </source>
</evidence>
<feature type="domain" description="Glycosyltransferase 2-like" evidence="2">
    <location>
        <begin position="6"/>
        <end position="163"/>
    </location>
</feature>
<keyword evidence="4" id="KW-1185">Reference proteome</keyword>
<dbReference type="RefSeq" id="WP_145249370.1">
    <property type="nucleotide sequence ID" value="NZ_CP036278.1"/>
</dbReference>
<dbReference type="CDD" id="cd00761">
    <property type="entry name" value="Glyco_tranf_GTA_type"/>
    <property type="match status" value="1"/>
</dbReference>
<dbReference type="PANTHER" id="PTHR43685:SF11">
    <property type="entry name" value="GLYCOSYLTRANSFERASE TAGX-RELATED"/>
    <property type="match status" value="1"/>
</dbReference>
<gene>
    <name evidence="3" type="primary">epsJ_2</name>
    <name evidence="3" type="ORF">Pan181_41360</name>
</gene>
<dbReference type="OrthoDB" id="396512at2"/>
<evidence type="ECO:0000313" key="4">
    <source>
        <dbReference type="Proteomes" id="UP000315750"/>
    </source>
</evidence>
<dbReference type="EMBL" id="CP036278">
    <property type="protein sequence ID" value="QDU57913.1"/>
    <property type="molecule type" value="Genomic_DNA"/>
</dbReference>
<feature type="compositionally biased region" description="Polar residues" evidence="1">
    <location>
        <begin position="321"/>
        <end position="330"/>
    </location>
</feature>
<dbReference type="Proteomes" id="UP000315750">
    <property type="component" value="Chromosome"/>
</dbReference>
<dbReference type="EC" id="2.4.-.-" evidence="3"/>
<dbReference type="InterPro" id="IPR029044">
    <property type="entry name" value="Nucleotide-diphossugar_trans"/>
</dbReference>
<dbReference type="GO" id="GO:0016757">
    <property type="term" value="F:glycosyltransferase activity"/>
    <property type="evidence" value="ECO:0007669"/>
    <property type="project" value="UniProtKB-KW"/>
</dbReference>
<dbReference type="KEGG" id="amuc:Pan181_41360"/>
<dbReference type="SUPFAM" id="SSF53448">
    <property type="entry name" value="Nucleotide-diphospho-sugar transferases"/>
    <property type="match status" value="1"/>
</dbReference>
<accession>A0A518AT62</accession>
<dbReference type="Gene3D" id="3.90.550.10">
    <property type="entry name" value="Spore Coat Polysaccharide Biosynthesis Protein SpsA, Chain A"/>
    <property type="match status" value="1"/>
</dbReference>
<keyword evidence="3" id="KW-0328">Glycosyltransferase</keyword>
<proteinExistence type="predicted"/>
<dbReference type="PANTHER" id="PTHR43685">
    <property type="entry name" value="GLYCOSYLTRANSFERASE"/>
    <property type="match status" value="1"/>
</dbReference>
<name>A0A518AT62_9BACT</name>
<organism evidence="3 4">
    <name type="scientific">Aeoliella mucimassa</name>
    <dbReference type="NCBI Taxonomy" id="2527972"/>
    <lineage>
        <taxon>Bacteria</taxon>
        <taxon>Pseudomonadati</taxon>
        <taxon>Planctomycetota</taxon>
        <taxon>Planctomycetia</taxon>
        <taxon>Pirellulales</taxon>
        <taxon>Lacipirellulaceae</taxon>
        <taxon>Aeoliella</taxon>
    </lineage>
</organism>
<reference evidence="3 4" key="1">
    <citation type="submission" date="2019-02" db="EMBL/GenBank/DDBJ databases">
        <title>Deep-cultivation of Planctomycetes and their phenomic and genomic characterization uncovers novel biology.</title>
        <authorList>
            <person name="Wiegand S."/>
            <person name="Jogler M."/>
            <person name="Boedeker C."/>
            <person name="Pinto D."/>
            <person name="Vollmers J."/>
            <person name="Rivas-Marin E."/>
            <person name="Kohn T."/>
            <person name="Peeters S.H."/>
            <person name="Heuer A."/>
            <person name="Rast P."/>
            <person name="Oberbeckmann S."/>
            <person name="Bunk B."/>
            <person name="Jeske O."/>
            <person name="Meyerdierks A."/>
            <person name="Storesund J.E."/>
            <person name="Kallscheuer N."/>
            <person name="Luecker S."/>
            <person name="Lage O.M."/>
            <person name="Pohl T."/>
            <person name="Merkel B.J."/>
            <person name="Hornburger P."/>
            <person name="Mueller R.-W."/>
            <person name="Bruemmer F."/>
            <person name="Labrenz M."/>
            <person name="Spormann A.M."/>
            <person name="Op den Camp H."/>
            <person name="Overmann J."/>
            <person name="Amann R."/>
            <person name="Jetten M.S.M."/>
            <person name="Mascher T."/>
            <person name="Medema M.H."/>
            <person name="Devos D.P."/>
            <person name="Kaster A.-K."/>
            <person name="Ovreas L."/>
            <person name="Rohde M."/>
            <person name="Galperin M.Y."/>
            <person name="Jogler C."/>
        </authorList>
    </citation>
    <scope>NUCLEOTIDE SEQUENCE [LARGE SCALE GENOMIC DNA]</scope>
    <source>
        <strain evidence="3 4">Pan181</strain>
    </source>
</reference>